<organism evidence="3 4">
    <name type="scientific">Astyanax mexicanus</name>
    <name type="common">Blind cave fish</name>
    <name type="synonym">Astyanax fasciatus mexicanus</name>
    <dbReference type="NCBI Taxonomy" id="7994"/>
    <lineage>
        <taxon>Eukaryota</taxon>
        <taxon>Metazoa</taxon>
        <taxon>Chordata</taxon>
        <taxon>Craniata</taxon>
        <taxon>Vertebrata</taxon>
        <taxon>Euteleostomi</taxon>
        <taxon>Actinopterygii</taxon>
        <taxon>Neopterygii</taxon>
        <taxon>Teleostei</taxon>
        <taxon>Ostariophysi</taxon>
        <taxon>Characiformes</taxon>
        <taxon>Characoidei</taxon>
        <taxon>Acestrorhamphidae</taxon>
        <taxon>Acestrorhamphinae</taxon>
        <taxon>Astyanax</taxon>
    </lineage>
</organism>
<name>A0A3B1IQD5_ASTMX</name>
<dbReference type="STRING" id="7994.ENSAMXP00000031951"/>
<keyword evidence="2" id="KW-0732">Signal</keyword>
<feature type="compositionally biased region" description="Polar residues" evidence="1">
    <location>
        <begin position="238"/>
        <end position="251"/>
    </location>
</feature>
<reference evidence="3" key="4">
    <citation type="submission" date="2025-09" db="UniProtKB">
        <authorList>
            <consortium name="Ensembl"/>
        </authorList>
    </citation>
    <scope>IDENTIFICATION</scope>
</reference>
<reference evidence="4" key="2">
    <citation type="journal article" date="2014" name="Nat. Commun.">
        <title>The cavefish genome reveals candidate genes for eye loss.</title>
        <authorList>
            <person name="McGaugh S.E."/>
            <person name="Gross J.B."/>
            <person name="Aken B."/>
            <person name="Blin M."/>
            <person name="Borowsky R."/>
            <person name="Chalopin D."/>
            <person name="Hinaux H."/>
            <person name="Jeffery W.R."/>
            <person name="Keene A."/>
            <person name="Ma L."/>
            <person name="Minx P."/>
            <person name="Murphy D."/>
            <person name="O'Quin K.E."/>
            <person name="Retaux S."/>
            <person name="Rohner N."/>
            <person name="Searle S.M."/>
            <person name="Stahl B.A."/>
            <person name="Tabin C."/>
            <person name="Volff J.N."/>
            <person name="Yoshizawa M."/>
            <person name="Warren W.C."/>
        </authorList>
    </citation>
    <scope>NUCLEOTIDE SEQUENCE [LARGE SCALE GENOMIC DNA]</scope>
    <source>
        <strain evidence="4">female</strain>
    </source>
</reference>
<evidence type="ECO:0000256" key="1">
    <source>
        <dbReference type="SAM" id="MobiDB-lite"/>
    </source>
</evidence>
<reference evidence="3" key="3">
    <citation type="submission" date="2025-08" db="UniProtKB">
        <authorList>
            <consortium name="Ensembl"/>
        </authorList>
    </citation>
    <scope>IDENTIFICATION</scope>
</reference>
<sequence length="443" mass="48440">MWRFLILLCTAFLAESQKMEYLQMLFGEQLSIKLPTTESLEFTSVDESEKYTVWAFNLFGKRGSIKGSKSNRRFVIRHVCFEDQGTYIRRNIFKTIDYIAKVKVFPKRTSWVCVRGDSCSISLNGVEKEKASLRFSNENVSLMLVVRGSPVTNLPDYADRIKVTSSSIQLLNFNVSDEGNYTLYEGQDRKAVTTRLYFSEPHDGIDASPLLSLLLLLGIPVGICCCCRKRLRKKNQATAMTTIQSHSTLSPSGPPPDYSNHVDPAGPVPTYAPGYPAPGESQDHPPPDPPYAVPVQPQYGGEPAMPPQGPASGYPPAQPSYWTGPQYNPTAPAMYTPGYPAPADSQIHPPPPHNPYPPLPQYGGQPALPPNPGFTPVMYNAPAGSETGGNKEGLKMSELSPAASLLGPTQTEVGLPPAPYTGTDVLNSNSSAVQFNRTNHNFL</sequence>
<dbReference type="InParanoid" id="A0A3B1IQD5"/>
<dbReference type="GeneTree" id="ENSGT01130000278519"/>
<dbReference type="Ensembl" id="ENSAMXT00000051941.1">
    <property type="protein sequence ID" value="ENSAMXP00000031951.1"/>
    <property type="gene ID" value="ENSAMXG00000037419.1"/>
</dbReference>
<feature type="region of interest" description="Disordered" evidence="1">
    <location>
        <begin position="238"/>
        <end position="325"/>
    </location>
</feature>
<dbReference type="AlphaFoldDB" id="A0A3B1IQD5"/>
<proteinExistence type="predicted"/>
<reference evidence="4" key="1">
    <citation type="submission" date="2013-03" db="EMBL/GenBank/DDBJ databases">
        <authorList>
            <person name="Jeffery W."/>
            <person name="Warren W."/>
            <person name="Wilson R.K."/>
        </authorList>
    </citation>
    <scope>NUCLEOTIDE SEQUENCE</scope>
    <source>
        <strain evidence="4">female</strain>
    </source>
</reference>
<feature type="signal peptide" evidence="2">
    <location>
        <begin position="1"/>
        <end position="16"/>
    </location>
</feature>
<protein>
    <submittedName>
        <fullName evidence="3">Wu:fc21g02</fullName>
    </submittedName>
</protein>
<dbReference type="Proteomes" id="UP000018467">
    <property type="component" value="Unassembled WGS sequence"/>
</dbReference>
<feature type="chain" id="PRO_5017476414" evidence="2">
    <location>
        <begin position="17"/>
        <end position="443"/>
    </location>
</feature>
<evidence type="ECO:0000313" key="4">
    <source>
        <dbReference type="Proteomes" id="UP000018467"/>
    </source>
</evidence>
<evidence type="ECO:0000313" key="3">
    <source>
        <dbReference type="Ensembl" id="ENSAMXP00000031951.1"/>
    </source>
</evidence>
<keyword evidence="4" id="KW-1185">Reference proteome</keyword>
<evidence type="ECO:0000256" key="2">
    <source>
        <dbReference type="SAM" id="SignalP"/>
    </source>
</evidence>
<accession>A0A3B1IQD5</accession>
<dbReference type="Bgee" id="ENSAMXG00000037419">
    <property type="expression patterns" value="Expressed in pharyngeal gill and 7 other cell types or tissues"/>
</dbReference>